<dbReference type="SUPFAM" id="SSF54695">
    <property type="entry name" value="POZ domain"/>
    <property type="match status" value="1"/>
</dbReference>
<dbReference type="Proteomes" id="UP001172673">
    <property type="component" value="Unassembled WGS sequence"/>
</dbReference>
<dbReference type="PANTHER" id="PTHR47843">
    <property type="entry name" value="BTB DOMAIN-CONTAINING PROTEIN-RELATED"/>
    <property type="match status" value="1"/>
</dbReference>
<dbReference type="Gene3D" id="3.30.710.10">
    <property type="entry name" value="Potassium Channel Kv1.1, Chain A"/>
    <property type="match status" value="1"/>
</dbReference>
<keyword evidence="2" id="KW-1185">Reference proteome</keyword>
<protein>
    <recommendedName>
        <fullName evidence="3">BTB domain-containing protein</fullName>
    </recommendedName>
</protein>
<dbReference type="EMBL" id="JAPDRK010000006">
    <property type="protein sequence ID" value="KAJ9611769.1"/>
    <property type="molecule type" value="Genomic_DNA"/>
</dbReference>
<dbReference type="CDD" id="cd18186">
    <property type="entry name" value="BTB_POZ_ZBTB_KLHL-like"/>
    <property type="match status" value="1"/>
</dbReference>
<comment type="caution">
    <text evidence="1">The sequence shown here is derived from an EMBL/GenBank/DDBJ whole genome shotgun (WGS) entry which is preliminary data.</text>
</comment>
<gene>
    <name evidence="1" type="ORF">H2200_004953</name>
</gene>
<dbReference type="AlphaFoldDB" id="A0AA38XEA1"/>
<proteinExistence type="predicted"/>
<evidence type="ECO:0000313" key="2">
    <source>
        <dbReference type="Proteomes" id="UP001172673"/>
    </source>
</evidence>
<sequence>MAIRAPQLPSRPKADQYSIETLTSPIVTLRVGPDGTTFTAHKSILGRFEEGMKNHINFPDESPEDMVPVLRFLHTGNVLSAIGPDLETLLMCWPEESKLEETRNLRCSLAGTDLDKMIGLYVVADRYCIQGMCDRVLDLAEKCVDLSGVEWRHLNAVKAAGLMGSKMWQMLTHRSAHECASNGDKLKKIMDDGLKVDPEAAVDLLDELANMIPHPWTCEQCLEAERERSGWSEKGWSGRLAYQDRIDVQ</sequence>
<reference evidence="1" key="1">
    <citation type="submission" date="2022-10" db="EMBL/GenBank/DDBJ databases">
        <title>Culturing micro-colonial fungi from biological soil crusts in the Mojave desert and describing Neophaeococcomyces mojavensis, and introducing the new genera and species Taxawa tesnikishii.</title>
        <authorList>
            <person name="Kurbessoian T."/>
            <person name="Stajich J.E."/>
        </authorList>
    </citation>
    <scope>NUCLEOTIDE SEQUENCE</scope>
    <source>
        <strain evidence="1">TK_41</strain>
    </source>
</reference>
<accession>A0AA38XEA1</accession>
<dbReference type="InterPro" id="IPR011333">
    <property type="entry name" value="SKP1/BTB/POZ_sf"/>
</dbReference>
<evidence type="ECO:0008006" key="3">
    <source>
        <dbReference type="Google" id="ProtNLM"/>
    </source>
</evidence>
<name>A0AA38XEA1_9EURO</name>
<evidence type="ECO:0000313" key="1">
    <source>
        <dbReference type="EMBL" id="KAJ9611769.1"/>
    </source>
</evidence>
<organism evidence="1 2">
    <name type="scientific">Cladophialophora chaetospira</name>
    <dbReference type="NCBI Taxonomy" id="386627"/>
    <lineage>
        <taxon>Eukaryota</taxon>
        <taxon>Fungi</taxon>
        <taxon>Dikarya</taxon>
        <taxon>Ascomycota</taxon>
        <taxon>Pezizomycotina</taxon>
        <taxon>Eurotiomycetes</taxon>
        <taxon>Chaetothyriomycetidae</taxon>
        <taxon>Chaetothyriales</taxon>
        <taxon>Herpotrichiellaceae</taxon>
        <taxon>Cladophialophora</taxon>
    </lineage>
</organism>